<dbReference type="AlphaFoldDB" id="A0A3B3QQK6"/>
<dbReference type="GO" id="GO:0005886">
    <property type="term" value="C:plasma membrane"/>
    <property type="evidence" value="ECO:0007669"/>
    <property type="project" value="TreeGrafter"/>
</dbReference>
<dbReference type="GeneTree" id="ENSGT00940000158268"/>
<sequence length="243" mass="27142">MNQYPWKPPQVGGHLVGDQCPSFSGPVTRAGHGKGGKAMFLCSFLLCLFFPCAIARRLTQATSEVFLKDHTPNKFLGRHLLFNSLDFELFIAGDLERECLEEVCTYEESREILENIPETDAFWQHYIKGHVNRPSKLDVPALLIGVIAASVAIVIIALLWCCRPNAMRWKIDRSSRARPRRSNASLIIRRLEELSMQPVRPQQDELAPDSSGLPTYEEAVASSGPQDAPPPPYPGSKPGTFQR</sequence>
<feature type="region of interest" description="Disordered" evidence="2">
    <location>
        <begin position="196"/>
        <end position="243"/>
    </location>
</feature>
<keyword evidence="6" id="KW-1185">Reference proteome</keyword>
<organism evidence="5 6">
    <name type="scientific">Paramormyrops kingsleyae</name>
    <dbReference type="NCBI Taxonomy" id="1676925"/>
    <lineage>
        <taxon>Eukaryota</taxon>
        <taxon>Metazoa</taxon>
        <taxon>Chordata</taxon>
        <taxon>Craniata</taxon>
        <taxon>Vertebrata</taxon>
        <taxon>Euteleostomi</taxon>
        <taxon>Actinopterygii</taxon>
        <taxon>Neopterygii</taxon>
        <taxon>Teleostei</taxon>
        <taxon>Osteoglossocephala</taxon>
        <taxon>Osteoglossomorpha</taxon>
        <taxon>Osteoglossiformes</taxon>
        <taxon>Mormyridae</taxon>
        <taxon>Paramormyrops</taxon>
    </lineage>
</organism>
<dbReference type="RefSeq" id="XP_023695333.1">
    <property type="nucleotide sequence ID" value="XM_023839565.2"/>
</dbReference>
<evidence type="ECO:0000256" key="3">
    <source>
        <dbReference type="SAM" id="Phobius"/>
    </source>
</evidence>
<accession>A0A3B3QQK6</accession>
<dbReference type="OrthoDB" id="9945709at2759"/>
<dbReference type="KEGG" id="pki:111858121"/>
<evidence type="ECO:0000256" key="1">
    <source>
        <dbReference type="ARBA" id="ARBA00023157"/>
    </source>
</evidence>
<dbReference type="PROSITE" id="PS00011">
    <property type="entry name" value="GLA_1"/>
    <property type="match status" value="1"/>
</dbReference>
<dbReference type="SUPFAM" id="SSF57630">
    <property type="entry name" value="GLA-domain"/>
    <property type="match status" value="1"/>
</dbReference>
<protein>
    <submittedName>
        <fullName evidence="5">Transmembrane gamma-carboxyglutamic acid protein 4-like</fullName>
    </submittedName>
</protein>
<dbReference type="PRINTS" id="PR00001">
    <property type="entry name" value="GLABLOOD"/>
</dbReference>
<dbReference type="SMART" id="SM00069">
    <property type="entry name" value="GLA"/>
    <property type="match status" value="1"/>
</dbReference>
<dbReference type="Proteomes" id="UP000261540">
    <property type="component" value="Unplaced"/>
</dbReference>
<feature type="domain" description="Gla" evidence="4">
    <location>
        <begin position="82"/>
        <end position="128"/>
    </location>
</feature>
<dbReference type="InterPro" id="IPR035972">
    <property type="entry name" value="GLA-like_dom_SF"/>
</dbReference>
<feature type="transmembrane region" description="Helical" evidence="3">
    <location>
        <begin position="141"/>
        <end position="161"/>
    </location>
</feature>
<keyword evidence="3" id="KW-0812">Transmembrane</keyword>
<dbReference type="InterPro" id="IPR000294">
    <property type="entry name" value="GLA_domain"/>
</dbReference>
<dbReference type="GeneID" id="111858121"/>
<name>A0A3B3QQK6_9TELE</name>
<reference evidence="5" key="1">
    <citation type="submission" date="2025-08" db="UniProtKB">
        <authorList>
            <consortium name="Ensembl"/>
        </authorList>
    </citation>
    <scope>IDENTIFICATION</scope>
</reference>
<dbReference type="Ensembl" id="ENSPKIT00000033038.1">
    <property type="protein sequence ID" value="ENSPKIP00000008947.1"/>
    <property type="gene ID" value="ENSPKIG00000024230.1"/>
</dbReference>
<dbReference type="RefSeq" id="XP_023695332.1">
    <property type="nucleotide sequence ID" value="XM_023839564.2"/>
</dbReference>
<dbReference type="InterPro" id="IPR017857">
    <property type="entry name" value="Coagulation_fac-like_Gla_dom"/>
</dbReference>
<keyword evidence="3" id="KW-0472">Membrane</keyword>
<evidence type="ECO:0000313" key="6">
    <source>
        <dbReference type="Proteomes" id="UP000261540"/>
    </source>
</evidence>
<dbReference type="GO" id="GO:0005509">
    <property type="term" value="F:calcium ion binding"/>
    <property type="evidence" value="ECO:0007669"/>
    <property type="project" value="InterPro"/>
</dbReference>
<dbReference type="Pfam" id="PF00594">
    <property type="entry name" value="Gla"/>
    <property type="match status" value="1"/>
</dbReference>
<dbReference type="InterPro" id="IPR050442">
    <property type="entry name" value="Peptidase_S1_coag_factors"/>
</dbReference>
<dbReference type="FunFam" id="4.10.740.10:FF:000001">
    <property type="entry name" value="vitamin K-dependent protein S"/>
    <property type="match status" value="1"/>
</dbReference>
<evidence type="ECO:0000313" key="5">
    <source>
        <dbReference type="Ensembl" id="ENSPKIP00000008947.1"/>
    </source>
</evidence>
<proteinExistence type="predicted"/>
<dbReference type="GO" id="GO:0005615">
    <property type="term" value="C:extracellular space"/>
    <property type="evidence" value="ECO:0007669"/>
    <property type="project" value="TreeGrafter"/>
</dbReference>
<dbReference type="PROSITE" id="PS50998">
    <property type="entry name" value="GLA_2"/>
    <property type="match status" value="1"/>
</dbReference>
<keyword evidence="1" id="KW-1015">Disulfide bond</keyword>
<dbReference type="PANTHER" id="PTHR24278">
    <property type="entry name" value="COAGULATION FACTOR"/>
    <property type="match status" value="1"/>
</dbReference>
<evidence type="ECO:0000256" key="2">
    <source>
        <dbReference type="SAM" id="MobiDB-lite"/>
    </source>
</evidence>
<keyword evidence="3" id="KW-1133">Transmembrane helix</keyword>
<dbReference type="Gene3D" id="4.10.740.10">
    <property type="entry name" value="Coagulation Factor IX"/>
    <property type="match status" value="1"/>
</dbReference>
<feature type="transmembrane region" description="Helical" evidence="3">
    <location>
        <begin position="38"/>
        <end position="58"/>
    </location>
</feature>
<dbReference type="PANTHER" id="PTHR24278:SF38">
    <property type="entry name" value="TRANSMEMBRANE GAMMA-CARBOXYGLUTAMIC ACID PROTEIN 4"/>
    <property type="match status" value="1"/>
</dbReference>
<evidence type="ECO:0000259" key="4">
    <source>
        <dbReference type="PROSITE" id="PS50998"/>
    </source>
</evidence>
<reference evidence="5" key="2">
    <citation type="submission" date="2025-09" db="UniProtKB">
        <authorList>
            <consortium name="Ensembl"/>
        </authorList>
    </citation>
    <scope>IDENTIFICATION</scope>
</reference>